<keyword evidence="2 9" id="KW-0547">Nucleotide-binding</keyword>
<keyword evidence="4 9" id="KW-0347">Helicase</keyword>
<dbReference type="InterPro" id="IPR012340">
    <property type="entry name" value="NA-bd_OB-fold"/>
</dbReference>
<keyword evidence="7 9" id="KW-0805">Transcription regulation</keyword>
<dbReference type="InterPro" id="IPR036269">
    <property type="entry name" value="Rho_N_sf"/>
</dbReference>
<evidence type="ECO:0000313" key="14">
    <source>
        <dbReference type="Proteomes" id="UP000199611"/>
    </source>
</evidence>
<dbReference type="InterPro" id="IPR027417">
    <property type="entry name" value="P-loop_NTPase"/>
</dbReference>
<keyword evidence="5 9" id="KW-0067">ATP-binding</keyword>
<dbReference type="GO" id="GO:0006353">
    <property type="term" value="P:DNA-templated transcription termination"/>
    <property type="evidence" value="ECO:0007669"/>
    <property type="project" value="UniProtKB-UniRule"/>
</dbReference>
<dbReference type="NCBIfam" id="TIGR00767">
    <property type="entry name" value="rho"/>
    <property type="match status" value="1"/>
</dbReference>
<evidence type="ECO:0000256" key="8">
    <source>
        <dbReference type="ARBA" id="ARBA00023163"/>
    </source>
</evidence>
<dbReference type="Gene3D" id="1.10.720.10">
    <property type="match status" value="1"/>
</dbReference>
<evidence type="ECO:0000259" key="12">
    <source>
        <dbReference type="PROSITE" id="PS51856"/>
    </source>
</evidence>
<name>A0A1I4SR06_9BACT</name>
<dbReference type="SMART" id="SM00959">
    <property type="entry name" value="Rho_N"/>
    <property type="match status" value="1"/>
</dbReference>
<dbReference type="InterPro" id="IPR011112">
    <property type="entry name" value="Rho-like_N"/>
</dbReference>
<dbReference type="CDD" id="cd01128">
    <property type="entry name" value="rho_factor_C"/>
    <property type="match status" value="1"/>
</dbReference>
<dbReference type="SMART" id="SM00382">
    <property type="entry name" value="AAA"/>
    <property type="match status" value="1"/>
</dbReference>
<evidence type="ECO:0000256" key="2">
    <source>
        <dbReference type="ARBA" id="ARBA00022741"/>
    </source>
</evidence>
<gene>
    <name evidence="9" type="primary">rho</name>
    <name evidence="13" type="ORF">SAMN05660836_01114</name>
</gene>
<dbReference type="InterPro" id="IPR003593">
    <property type="entry name" value="AAA+_ATPase"/>
</dbReference>
<dbReference type="SMART" id="SM00357">
    <property type="entry name" value="CSP"/>
    <property type="match status" value="1"/>
</dbReference>
<dbReference type="InterPro" id="IPR004665">
    <property type="entry name" value="Term_rho"/>
</dbReference>
<dbReference type="PANTHER" id="PTHR46425:SF1">
    <property type="entry name" value="TRANSCRIPTION TERMINATION FACTOR RHO"/>
    <property type="match status" value="1"/>
</dbReference>
<evidence type="ECO:0000256" key="1">
    <source>
        <dbReference type="ARBA" id="ARBA00022472"/>
    </source>
</evidence>
<dbReference type="GO" id="GO:0016787">
    <property type="term" value="F:hydrolase activity"/>
    <property type="evidence" value="ECO:0007669"/>
    <property type="project" value="UniProtKB-KW"/>
</dbReference>
<evidence type="ECO:0000256" key="7">
    <source>
        <dbReference type="ARBA" id="ARBA00023015"/>
    </source>
</evidence>
<dbReference type="GO" id="GO:0003723">
    <property type="term" value="F:RNA binding"/>
    <property type="evidence" value="ECO:0007669"/>
    <property type="project" value="UniProtKB-UniRule"/>
</dbReference>
<evidence type="ECO:0000256" key="4">
    <source>
        <dbReference type="ARBA" id="ARBA00022806"/>
    </source>
</evidence>
<dbReference type="GO" id="GO:0004386">
    <property type="term" value="F:helicase activity"/>
    <property type="evidence" value="ECO:0007669"/>
    <property type="project" value="UniProtKB-UniRule"/>
</dbReference>
<comment type="subunit">
    <text evidence="9">Homohexamer. The homohexamer assembles into an open ring structure.</text>
</comment>
<comment type="similarity">
    <text evidence="9 11">Belongs to the Rho family.</text>
</comment>
<feature type="domain" description="Rho RNA-BD" evidence="12">
    <location>
        <begin position="75"/>
        <end position="150"/>
    </location>
</feature>
<evidence type="ECO:0000256" key="11">
    <source>
        <dbReference type="PROSITE-ProRule" id="PRU01203"/>
    </source>
</evidence>
<dbReference type="FunFam" id="3.40.50.300:FF:000072">
    <property type="entry name" value="Transcription termination factor Rho"/>
    <property type="match status" value="1"/>
</dbReference>
<dbReference type="SUPFAM" id="SSF50249">
    <property type="entry name" value="Nucleic acid-binding proteins"/>
    <property type="match status" value="1"/>
</dbReference>
<dbReference type="FunFam" id="2.40.50.140:FF:000010">
    <property type="entry name" value="Transcription termination factor Rho"/>
    <property type="match status" value="1"/>
</dbReference>
<evidence type="ECO:0000256" key="9">
    <source>
        <dbReference type="HAMAP-Rule" id="MF_01884"/>
    </source>
</evidence>
<dbReference type="Pfam" id="PF07498">
    <property type="entry name" value="Rho_N"/>
    <property type="match status" value="1"/>
</dbReference>
<accession>A0A1I4SR06</accession>
<sequence>MVHPNDLNERDQNELEAGVPETPYQGIMNLADLKKQNIKYLLYLAEQYGIEGAASMRKQDLIFALLQAHAERQGIIYGEGVLEVLPDGFGFLRTQDYNYLPGPDDIYVSPSQIRRFNLRTGDTVSGQIRPPKDNERYFALLKVEAINYEPPEVAKNKILFDNLTPIYPNRRIRLETDPDNFSTRIMDLLTPIGFGQRGLIVAPPRTGKTMLLQNIANAISINHPEAYLIVLLIDERPEEVTDMERNVRAEVVSSTFDEPAQRHVQVAEMVIEKAKRLVEHKRDVVILLDSITRLARAYNTVVPPSGKILSGGLDSNALNRPKRFFGAARNIEEGGSLTIVATALIDTGSRMDEVIFEEFKGTGNMEIVLDRRLADRRIFPAIDINKSGTRKEELLLPPEDLNRIWILRKLLSPLNPVDAMEFLLDKMMGTRDNAEFLASMSQ</sequence>
<keyword evidence="8 9" id="KW-0804">Transcription</keyword>
<dbReference type="SUPFAM" id="SSF52540">
    <property type="entry name" value="P-loop containing nucleoside triphosphate hydrolases"/>
    <property type="match status" value="1"/>
</dbReference>
<feature type="binding site" evidence="9">
    <location>
        <begin position="193"/>
        <end position="198"/>
    </location>
    <ligand>
        <name>ATP</name>
        <dbReference type="ChEBI" id="CHEBI:30616"/>
    </ligand>
</feature>
<comment type="caution">
    <text evidence="9">Lacks conserved residue(s) required for the propagation of feature annotation.</text>
</comment>
<dbReference type="CDD" id="cd04459">
    <property type="entry name" value="Rho_CSD"/>
    <property type="match status" value="1"/>
</dbReference>
<dbReference type="Gene3D" id="2.40.50.140">
    <property type="entry name" value="Nucleic acid-binding proteins"/>
    <property type="match status" value="1"/>
</dbReference>
<dbReference type="SUPFAM" id="SSF68912">
    <property type="entry name" value="Rho N-terminal domain-like"/>
    <property type="match status" value="1"/>
</dbReference>
<reference evidence="13 14" key="1">
    <citation type="submission" date="2016-10" db="EMBL/GenBank/DDBJ databases">
        <authorList>
            <person name="de Groot N.N."/>
        </authorList>
    </citation>
    <scope>NUCLEOTIDE SEQUENCE [LARGE SCALE GENOMIC DNA]</scope>
    <source>
        <strain evidence="13 14">DSM 9990</strain>
    </source>
</reference>
<dbReference type="Pfam" id="PF00006">
    <property type="entry name" value="ATP-synt_ab"/>
    <property type="match status" value="1"/>
</dbReference>
<proteinExistence type="inferred from homology"/>
<evidence type="ECO:0000313" key="13">
    <source>
        <dbReference type="EMBL" id="SFM66862.1"/>
    </source>
</evidence>
<dbReference type="GO" id="GO:0005524">
    <property type="term" value="F:ATP binding"/>
    <property type="evidence" value="ECO:0007669"/>
    <property type="project" value="UniProtKB-UniRule"/>
</dbReference>
<feature type="binding site" evidence="9">
    <location>
        <position position="236"/>
    </location>
    <ligand>
        <name>ATP</name>
        <dbReference type="ChEBI" id="CHEBI:30616"/>
    </ligand>
</feature>
<dbReference type="STRING" id="39841.SAMN05660836_01114"/>
<dbReference type="AlphaFoldDB" id="A0A1I4SR06"/>
<dbReference type="GO" id="GO:0005829">
    <property type="term" value="C:cytosol"/>
    <property type="evidence" value="ECO:0007669"/>
    <property type="project" value="UniProtKB-ARBA"/>
</dbReference>
<dbReference type="InterPro" id="IPR000194">
    <property type="entry name" value="ATPase_F1/V1/A1_a/bsu_nucl-bd"/>
</dbReference>
<evidence type="ECO:0000256" key="10">
    <source>
        <dbReference type="NCBIfam" id="TIGR00767"/>
    </source>
</evidence>
<dbReference type="EC" id="3.6.4.-" evidence="9 10"/>
<organism evidence="13 14">
    <name type="scientific">Thermodesulforhabdus norvegica</name>
    <dbReference type="NCBI Taxonomy" id="39841"/>
    <lineage>
        <taxon>Bacteria</taxon>
        <taxon>Pseudomonadati</taxon>
        <taxon>Thermodesulfobacteriota</taxon>
        <taxon>Syntrophobacteria</taxon>
        <taxon>Syntrophobacterales</taxon>
        <taxon>Thermodesulforhabdaceae</taxon>
        <taxon>Thermodesulforhabdus</taxon>
    </lineage>
</organism>
<evidence type="ECO:0000256" key="6">
    <source>
        <dbReference type="ARBA" id="ARBA00022884"/>
    </source>
</evidence>
<dbReference type="InterPro" id="IPR041703">
    <property type="entry name" value="Rho_factor_ATP-bd"/>
</dbReference>
<dbReference type="EMBL" id="FOUU01000002">
    <property type="protein sequence ID" value="SFM66862.1"/>
    <property type="molecule type" value="Genomic_DNA"/>
</dbReference>
<dbReference type="Proteomes" id="UP000199611">
    <property type="component" value="Unassembled WGS sequence"/>
</dbReference>
<evidence type="ECO:0000256" key="3">
    <source>
        <dbReference type="ARBA" id="ARBA00022801"/>
    </source>
</evidence>
<protein>
    <recommendedName>
        <fullName evidence="9 10">Transcription termination factor Rho</fullName>
        <ecNumber evidence="9 10">3.6.4.-</ecNumber>
    </recommendedName>
    <alternativeName>
        <fullName evidence="9">ATP-dependent helicase Rho</fullName>
    </alternativeName>
</protein>
<dbReference type="PANTHER" id="PTHR46425">
    <property type="entry name" value="TRANSCRIPTION TERMINATION FACTOR RHO"/>
    <property type="match status" value="1"/>
</dbReference>
<evidence type="ECO:0000256" key="5">
    <source>
        <dbReference type="ARBA" id="ARBA00022840"/>
    </source>
</evidence>
<dbReference type="GO" id="GO:0008186">
    <property type="term" value="F:ATP-dependent activity, acting on RNA"/>
    <property type="evidence" value="ECO:0007669"/>
    <property type="project" value="UniProtKB-UniRule"/>
</dbReference>
<dbReference type="InterPro" id="IPR011113">
    <property type="entry name" value="Rho_RNA-bd"/>
</dbReference>
<keyword evidence="3 9" id="KW-0378">Hydrolase</keyword>
<dbReference type="PROSITE" id="PS51856">
    <property type="entry name" value="RHO_RNA_BD"/>
    <property type="match status" value="1"/>
</dbReference>
<dbReference type="InterPro" id="IPR011129">
    <property type="entry name" value="CSD"/>
</dbReference>
<keyword evidence="6 9" id="KW-0694">RNA-binding</keyword>
<dbReference type="HAMAP" id="MF_01884">
    <property type="entry name" value="Rho"/>
    <property type="match status" value="1"/>
</dbReference>
<keyword evidence="14" id="KW-1185">Reference proteome</keyword>
<feature type="binding site" evidence="9">
    <location>
        <begin position="205"/>
        <end position="210"/>
    </location>
    <ligand>
        <name>ATP</name>
        <dbReference type="ChEBI" id="CHEBI:30616"/>
    </ligand>
</feature>
<comment type="function">
    <text evidence="9">Facilitates transcription termination by a mechanism that involves Rho binding to the nascent RNA, activation of Rho's RNA-dependent ATPase activity, and release of the mRNA from the DNA template.</text>
</comment>
<keyword evidence="1 9" id="KW-0806">Transcription termination</keyword>
<dbReference type="NCBIfam" id="NF006886">
    <property type="entry name" value="PRK09376.1"/>
    <property type="match status" value="1"/>
</dbReference>
<dbReference type="Gene3D" id="3.40.50.300">
    <property type="entry name" value="P-loop containing nucleotide triphosphate hydrolases"/>
    <property type="match status" value="1"/>
</dbReference>
<dbReference type="Pfam" id="PF07497">
    <property type="entry name" value="Rho_RNA_bind"/>
    <property type="match status" value="1"/>
</dbReference>